<dbReference type="SUPFAM" id="SSF51971">
    <property type="entry name" value="Nucleotide-binding domain"/>
    <property type="match status" value="2"/>
</dbReference>
<dbReference type="STRING" id="1429043.X474_06565"/>
<dbReference type="RefSeq" id="WP_052514909.1">
    <property type="nucleotide sequence ID" value="NZ_AZAC01000008.1"/>
</dbReference>
<dbReference type="Pfam" id="PF07992">
    <property type="entry name" value="Pyr_redox_2"/>
    <property type="match status" value="1"/>
</dbReference>
<dbReference type="InterPro" id="IPR009051">
    <property type="entry name" value="Helical_ferredxn"/>
</dbReference>
<dbReference type="GO" id="GO:0051536">
    <property type="term" value="F:iron-sulfur cluster binding"/>
    <property type="evidence" value="ECO:0007669"/>
    <property type="project" value="InterPro"/>
</dbReference>
<evidence type="ECO:0000259" key="1">
    <source>
        <dbReference type="PROSITE" id="PS51379"/>
    </source>
</evidence>
<dbReference type="OrthoDB" id="9803192at2"/>
<comment type="caution">
    <text evidence="2">The sequence shown here is derived from an EMBL/GenBank/DDBJ whole genome shotgun (WGS) entry which is preliminary data.</text>
</comment>
<dbReference type="InParanoid" id="A0A0D2GJ16"/>
<dbReference type="PANTHER" id="PTHR42783">
    <property type="entry name" value="GLUTAMATE SYNTHASE [NADPH] SMALL CHAIN"/>
    <property type="match status" value="1"/>
</dbReference>
<dbReference type="InterPro" id="IPR028261">
    <property type="entry name" value="DPD_II"/>
</dbReference>
<name>A0A0D2GJ16_9BACT</name>
<dbReference type="InterPro" id="IPR023753">
    <property type="entry name" value="FAD/NAD-binding_dom"/>
</dbReference>
<dbReference type="PRINTS" id="PR00419">
    <property type="entry name" value="ADXRDTASE"/>
</dbReference>
<accession>A0A0D2GJ16</accession>
<dbReference type="GO" id="GO:0016491">
    <property type="term" value="F:oxidoreductase activity"/>
    <property type="evidence" value="ECO:0007669"/>
    <property type="project" value="InterPro"/>
</dbReference>
<feature type="domain" description="4Fe-4S ferredoxin-type" evidence="1">
    <location>
        <begin position="12"/>
        <end position="41"/>
    </location>
</feature>
<dbReference type="PANTHER" id="PTHR42783:SF3">
    <property type="entry name" value="GLUTAMATE SYNTHASE [NADPH] SMALL CHAIN-RELATED"/>
    <property type="match status" value="1"/>
</dbReference>
<dbReference type="Pfam" id="PF14691">
    <property type="entry name" value="Fer4_20"/>
    <property type="match status" value="1"/>
</dbReference>
<keyword evidence="3" id="KW-1185">Reference proteome</keyword>
<dbReference type="InterPro" id="IPR036188">
    <property type="entry name" value="FAD/NAD-bd_sf"/>
</dbReference>
<dbReference type="Pfam" id="PF00037">
    <property type="entry name" value="Fer4"/>
    <property type="match status" value="1"/>
</dbReference>
<dbReference type="EMBL" id="AZAC01000008">
    <property type="protein sequence ID" value="KIX14802.1"/>
    <property type="molecule type" value="Genomic_DNA"/>
</dbReference>
<dbReference type="Proteomes" id="UP000032233">
    <property type="component" value="Unassembled WGS sequence"/>
</dbReference>
<gene>
    <name evidence="2" type="ORF">X474_06565</name>
</gene>
<dbReference type="Gene3D" id="1.10.1060.10">
    <property type="entry name" value="Alpha-helical ferredoxin"/>
    <property type="match status" value="1"/>
</dbReference>
<dbReference type="Gene3D" id="3.50.50.60">
    <property type="entry name" value="FAD/NAD(P)-binding domain"/>
    <property type="match status" value="2"/>
</dbReference>
<reference evidence="2 3" key="1">
    <citation type="submission" date="2013-11" db="EMBL/GenBank/DDBJ databases">
        <title>Metagenomic analysis of a methanogenic consortium involved in long chain n-alkane degradation.</title>
        <authorList>
            <person name="Davidova I.A."/>
            <person name="Callaghan A.V."/>
            <person name="Wawrik B."/>
            <person name="Pruitt S."/>
            <person name="Marks C."/>
            <person name="Duncan K.E."/>
            <person name="Suflita J.M."/>
        </authorList>
    </citation>
    <scope>NUCLEOTIDE SEQUENCE [LARGE SCALE GENOMIC DNA]</scope>
    <source>
        <strain evidence="2 3">SPR</strain>
    </source>
</reference>
<dbReference type="SUPFAM" id="SSF46548">
    <property type="entry name" value="alpha-helical ferredoxin"/>
    <property type="match status" value="2"/>
</dbReference>
<evidence type="ECO:0000313" key="2">
    <source>
        <dbReference type="EMBL" id="KIX14802.1"/>
    </source>
</evidence>
<proteinExistence type="predicted"/>
<dbReference type="PROSITE" id="PS51379">
    <property type="entry name" value="4FE4S_FER_2"/>
    <property type="match status" value="1"/>
</dbReference>
<organism evidence="2 3">
    <name type="scientific">Dethiosulfatarculus sandiegensis</name>
    <dbReference type="NCBI Taxonomy" id="1429043"/>
    <lineage>
        <taxon>Bacteria</taxon>
        <taxon>Pseudomonadati</taxon>
        <taxon>Thermodesulfobacteriota</taxon>
        <taxon>Desulfarculia</taxon>
        <taxon>Desulfarculales</taxon>
        <taxon>Desulfarculaceae</taxon>
        <taxon>Dethiosulfatarculus</taxon>
    </lineage>
</organism>
<protein>
    <recommendedName>
        <fullName evidence="1">4Fe-4S ferredoxin-type domain-containing protein</fullName>
    </recommendedName>
</protein>
<evidence type="ECO:0000313" key="3">
    <source>
        <dbReference type="Proteomes" id="UP000032233"/>
    </source>
</evidence>
<dbReference type="InterPro" id="IPR017896">
    <property type="entry name" value="4Fe4S_Fe-S-bd"/>
</dbReference>
<dbReference type="AlphaFoldDB" id="A0A0D2GJ16"/>
<sequence>MERNTILEALSDNIKIDQDKCIYCGTCVDTCILDNLRLKLAPCRQACPLGLNCQGYVQLILRGEDQEAYEVIQEKLPFASILGRICSAQCEKSCSRGKDGDQPVAIKQLKRYLADKFETSGQVLPEKQSPSGKTCAIIGSGPAGMLASYDLLLKGHAVVMYDSAKEPGGMLRWAIPEFRLSGDLVSREFKKLTDLGLLFKGGQTIGKDIELAEITEKYDAVILATGCPQAINLGLPGEEAEGVRHALEFLGQVRSGQAPKVGEQVVVIGGGEVALDTAQTAVRLGAKKATVVCLEDKSEMPAEPEAVALARSEGILIDNCWGPSAITLKQGKVSGVTLKKCISVFDAKGAFAPCFEDCQTKEIQADEVIIAVGQKRDLSLFNGATPQFNPLTLQTGETKVFLAGDLTRGPSTVVQAMASGREAAESVDRLFKDEHLSYGRAYQGPFETEYEIDKSRGSKAERVQPGAHSCSGQGDFKEIELTMSEEQAREEAGRCYSCGKPFGKFRTCWFCLPCEVECPKDALWVDIPYLLR</sequence>